<name>A0A7R8W864_9CRUS</name>
<dbReference type="PANTHER" id="PTHR46121">
    <property type="entry name" value="STEROIDOGENIC ACUTE REGULATORY PROTEIN-LIKE"/>
    <property type="match status" value="1"/>
</dbReference>
<dbReference type="GO" id="GO:0005789">
    <property type="term" value="C:endoplasmic reticulum membrane"/>
    <property type="evidence" value="ECO:0007669"/>
    <property type="project" value="TreeGrafter"/>
</dbReference>
<dbReference type="PROSITE" id="PS50848">
    <property type="entry name" value="START"/>
    <property type="match status" value="1"/>
</dbReference>
<dbReference type="AlphaFoldDB" id="A0A7R8W864"/>
<dbReference type="EMBL" id="OB660911">
    <property type="protein sequence ID" value="CAD7226728.1"/>
    <property type="molecule type" value="Genomic_DNA"/>
</dbReference>
<dbReference type="GO" id="GO:0015485">
    <property type="term" value="F:cholesterol binding"/>
    <property type="evidence" value="ECO:0007669"/>
    <property type="project" value="TreeGrafter"/>
</dbReference>
<dbReference type="InterPro" id="IPR023393">
    <property type="entry name" value="START-like_dom_sf"/>
</dbReference>
<dbReference type="OrthoDB" id="74575at2759"/>
<dbReference type="PANTHER" id="PTHR46121:SF1">
    <property type="entry name" value="STARD3 N-TERMINAL-LIKE PROTEIN"/>
    <property type="match status" value="1"/>
</dbReference>
<dbReference type="InterPro" id="IPR002913">
    <property type="entry name" value="START_lipid-bd_dom"/>
</dbReference>
<evidence type="ECO:0000313" key="1">
    <source>
        <dbReference type="EMBL" id="CAD7226728.1"/>
    </source>
</evidence>
<organism evidence="1">
    <name type="scientific">Cyprideis torosa</name>
    <dbReference type="NCBI Taxonomy" id="163714"/>
    <lineage>
        <taxon>Eukaryota</taxon>
        <taxon>Metazoa</taxon>
        <taxon>Ecdysozoa</taxon>
        <taxon>Arthropoda</taxon>
        <taxon>Crustacea</taxon>
        <taxon>Oligostraca</taxon>
        <taxon>Ostracoda</taxon>
        <taxon>Podocopa</taxon>
        <taxon>Podocopida</taxon>
        <taxon>Cytherocopina</taxon>
        <taxon>Cytheroidea</taxon>
        <taxon>Cytherideidae</taxon>
        <taxon>Cyprideis</taxon>
    </lineage>
</organism>
<proteinExistence type="predicted"/>
<dbReference type="GO" id="GO:0005765">
    <property type="term" value="C:lysosomal membrane"/>
    <property type="evidence" value="ECO:0007669"/>
    <property type="project" value="TreeGrafter"/>
</dbReference>
<dbReference type="GO" id="GO:0140284">
    <property type="term" value="C:endoplasmic reticulum-endosome membrane contact site"/>
    <property type="evidence" value="ECO:0007669"/>
    <property type="project" value="TreeGrafter"/>
</dbReference>
<dbReference type="GO" id="GO:0031902">
    <property type="term" value="C:late endosome membrane"/>
    <property type="evidence" value="ECO:0007669"/>
    <property type="project" value="TreeGrafter"/>
</dbReference>
<protein>
    <submittedName>
        <fullName evidence="1">Uncharacterized protein</fullName>
    </submittedName>
</protein>
<dbReference type="GO" id="GO:0030301">
    <property type="term" value="P:cholesterol transport"/>
    <property type="evidence" value="ECO:0007669"/>
    <property type="project" value="TreeGrafter"/>
</dbReference>
<dbReference type="Pfam" id="PF01852">
    <property type="entry name" value="START"/>
    <property type="match status" value="1"/>
</dbReference>
<sequence>MFVMSEANSNTKDSSMSAPTSIKSTQISPDFVKLFSPPSPDPAATESARFTGELPFNYKLIFKELWEQGETLPEWNSQVEIFHYLKEISSNFIIGYQITAPLAFGLVSQRDFVGLAHYEFEESKNTLWLTTVSVEFSGMPELEKYVRGFHLPGSGVKLEASQESPENKTIFTWIFIPDLKFGYIPSSIMKKVLPAQIKLYYESLRARLFQVYPSNHL</sequence>
<gene>
    <name evidence="1" type="ORF">CTOB1V02_LOCUS4643</name>
</gene>
<reference evidence="1" key="1">
    <citation type="submission" date="2020-11" db="EMBL/GenBank/DDBJ databases">
        <authorList>
            <person name="Tran Van P."/>
        </authorList>
    </citation>
    <scope>NUCLEOTIDE SEQUENCE</scope>
</reference>
<accession>A0A7R8W864</accession>
<dbReference type="InterPro" id="IPR051869">
    <property type="entry name" value="STARD3"/>
</dbReference>
<dbReference type="GO" id="GO:0099044">
    <property type="term" value="P:vesicle tethering to endoplasmic reticulum"/>
    <property type="evidence" value="ECO:0007669"/>
    <property type="project" value="TreeGrafter"/>
</dbReference>
<dbReference type="SUPFAM" id="SSF55961">
    <property type="entry name" value="Bet v1-like"/>
    <property type="match status" value="1"/>
</dbReference>
<dbReference type="Gene3D" id="3.30.530.20">
    <property type="match status" value="1"/>
</dbReference>